<dbReference type="SUPFAM" id="SSF142897">
    <property type="entry name" value="TFB5-like"/>
    <property type="match status" value="1"/>
</dbReference>
<keyword evidence="3" id="KW-1185">Reference proteome</keyword>
<keyword evidence="1" id="KW-0234">DNA repair</keyword>
<gene>
    <name evidence="2" type="ORF">ECANGB1_36</name>
</gene>
<dbReference type="VEuPathDB" id="MicrosporidiaDB:ECANGB1_36"/>
<dbReference type="InterPro" id="IPR009400">
    <property type="entry name" value="TFIIH_TTDA/Tfb5"/>
</dbReference>
<comment type="caution">
    <text evidence="2">The sequence shown here is derived from an EMBL/GenBank/DDBJ whole genome shotgun (WGS) entry which is preliminary data.</text>
</comment>
<dbReference type="GO" id="GO:0000439">
    <property type="term" value="C:transcription factor TFIIH core complex"/>
    <property type="evidence" value="ECO:0007669"/>
    <property type="project" value="UniProtKB-UniRule"/>
</dbReference>
<organism evidence="2 3">
    <name type="scientific">Enterospora canceri</name>
    <dbReference type="NCBI Taxonomy" id="1081671"/>
    <lineage>
        <taxon>Eukaryota</taxon>
        <taxon>Fungi</taxon>
        <taxon>Fungi incertae sedis</taxon>
        <taxon>Microsporidia</taxon>
        <taxon>Enterocytozoonidae</taxon>
        <taxon>Enterospora</taxon>
    </lineage>
</organism>
<keyword evidence="1" id="KW-0804">Transcription</keyword>
<protein>
    <recommendedName>
        <fullName evidence="1">General transcription and DNA repair factor IIH subunit TFB5</fullName>
    </recommendedName>
</protein>
<dbReference type="AlphaFoldDB" id="A0A1Y1S8F8"/>
<dbReference type="GO" id="GO:0006289">
    <property type="term" value="P:nucleotide-excision repair"/>
    <property type="evidence" value="ECO:0007669"/>
    <property type="project" value="InterPro"/>
</dbReference>
<dbReference type="EMBL" id="LWDP01000010">
    <property type="protein sequence ID" value="ORD94742.1"/>
    <property type="molecule type" value="Genomic_DNA"/>
</dbReference>
<sequence>MVRERKCVMIKTEPSIKEVIGTIAENKKFLIHDMDDNYIFITEQGAKNIEQKVKNVMRGTHDKFM</sequence>
<evidence type="ECO:0000313" key="3">
    <source>
        <dbReference type="Proteomes" id="UP000192639"/>
    </source>
</evidence>
<keyword evidence="1" id="KW-0539">Nucleus</keyword>
<dbReference type="SMART" id="SM01395">
    <property type="entry name" value="Tbf5"/>
    <property type="match status" value="1"/>
</dbReference>
<accession>A0A1Y1S8F8</accession>
<keyword evidence="1" id="KW-0227">DNA damage</keyword>
<evidence type="ECO:0000313" key="2">
    <source>
        <dbReference type="EMBL" id="ORD94742.1"/>
    </source>
</evidence>
<dbReference type="Proteomes" id="UP000192639">
    <property type="component" value="Unassembled WGS sequence"/>
</dbReference>
<dbReference type="Pfam" id="PF06331">
    <property type="entry name" value="Tfb5"/>
    <property type="match status" value="1"/>
</dbReference>
<evidence type="ECO:0000256" key="1">
    <source>
        <dbReference type="RuleBase" id="RU368032"/>
    </source>
</evidence>
<name>A0A1Y1S8F8_9MICR</name>
<dbReference type="Gene3D" id="3.30.70.1220">
    <property type="entry name" value="TFB5-like"/>
    <property type="match status" value="1"/>
</dbReference>
<reference evidence="2 3" key="1">
    <citation type="journal article" date="2017" name="Environ. Microbiol.">
        <title>Decay of the glycolytic pathway and adaptation to intranuclear parasitism within Enterocytozoonidae microsporidia.</title>
        <authorList>
            <person name="Wiredu Boakye D."/>
            <person name="Jaroenlak P."/>
            <person name="Prachumwat A."/>
            <person name="Williams T.A."/>
            <person name="Bateman K.S."/>
            <person name="Itsathitphaisarn O."/>
            <person name="Sritunyalucksana K."/>
            <person name="Paszkiewicz K.H."/>
            <person name="Moore K.A."/>
            <person name="Stentiford G.D."/>
            <person name="Williams B.A."/>
        </authorList>
    </citation>
    <scope>NUCLEOTIDE SEQUENCE [LARGE SCALE GENOMIC DNA]</scope>
    <source>
        <strain evidence="2 3">GB1</strain>
    </source>
</reference>
<dbReference type="OrthoDB" id="354at2759"/>
<dbReference type="GO" id="GO:0006367">
    <property type="term" value="P:transcription initiation at RNA polymerase II promoter"/>
    <property type="evidence" value="ECO:0007669"/>
    <property type="project" value="UniProtKB-UniRule"/>
</dbReference>
<comment type="subunit">
    <text evidence="1">Component of the 7-subunit TFIIH core complex.</text>
</comment>
<comment type="subcellular location">
    <subcellularLocation>
        <location evidence="1">Nucleus</location>
    </subcellularLocation>
</comment>
<proteinExistence type="inferred from homology"/>
<comment type="similarity">
    <text evidence="1">Belongs to the TFB5 family.</text>
</comment>
<comment type="function">
    <text evidence="1">In NER, TFIIH acts by opening DNA around the lesion to allow the excision of the damaged oligonucleotide and its replacement by a new DNA fragment. In transcription, TFIIH has an essential role in transcription initiation. When the pre-initiation complex (PIC) has been established, TFIIH is required for promoter opening and promoter escape.</text>
</comment>
<dbReference type="InterPro" id="IPR035935">
    <property type="entry name" value="TFB5-like_sf"/>
</dbReference>
<keyword evidence="1" id="KW-0805">Transcription regulation</keyword>